<evidence type="ECO:0000256" key="1">
    <source>
        <dbReference type="ARBA" id="ARBA00023172"/>
    </source>
</evidence>
<dbReference type="EMBL" id="QZFV01000153">
    <property type="protein sequence ID" value="RJQ75935.1"/>
    <property type="molecule type" value="Genomic_DNA"/>
</dbReference>
<dbReference type="AlphaFoldDB" id="A0A419HJH3"/>
<dbReference type="Proteomes" id="UP000285112">
    <property type="component" value="Unassembled WGS sequence"/>
</dbReference>
<dbReference type="GO" id="GO:0006310">
    <property type="term" value="P:DNA recombination"/>
    <property type="evidence" value="ECO:0007669"/>
    <property type="project" value="UniProtKB-KW"/>
</dbReference>
<evidence type="ECO:0000313" key="4">
    <source>
        <dbReference type="Proteomes" id="UP000285112"/>
    </source>
</evidence>
<proteinExistence type="predicted"/>
<keyword evidence="4" id="KW-1185">Reference proteome</keyword>
<organism evidence="3 4">
    <name type="scientific">Amycolatopsis panacis</name>
    <dbReference type="NCBI Taxonomy" id="2340917"/>
    <lineage>
        <taxon>Bacteria</taxon>
        <taxon>Bacillati</taxon>
        <taxon>Actinomycetota</taxon>
        <taxon>Actinomycetes</taxon>
        <taxon>Pseudonocardiales</taxon>
        <taxon>Pseudonocardiaceae</taxon>
        <taxon>Amycolatopsis</taxon>
    </lineage>
</organism>
<dbReference type="InterPro" id="IPR013762">
    <property type="entry name" value="Integrase-like_cat_sf"/>
</dbReference>
<reference evidence="3 4" key="1">
    <citation type="submission" date="2018-09" db="EMBL/GenBank/DDBJ databases">
        <title>YIM PH 21725 draft genome.</title>
        <authorList>
            <person name="Miao C."/>
        </authorList>
    </citation>
    <scope>NUCLEOTIDE SEQUENCE [LARGE SCALE GENOMIC DNA]</scope>
    <source>
        <strain evidence="4">YIM PH21725</strain>
    </source>
</reference>
<protein>
    <submittedName>
        <fullName evidence="3">Site-specific integrase</fullName>
    </submittedName>
</protein>
<dbReference type="InterPro" id="IPR011010">
    <property type="entry name" value="DNA_brk_join_enz"/>
</dbReference>
<dbReference type="OrthoDB" id="3522542at2"/>
<dbReference type="PROSITE" id="PS51898">
    <property type="entry name" value="TYR_RECOMBINASE"/>
    <property type="match status" value="1"/>
</dbReference>
<gene>
    <name evidence="3" type="ORF">D5S19_31425</name>
</gene>
<dbReference type="Pfam" id="PF00589">
    <property type="entry name" value="Phage_integrase"/>
    <property type="match status" value="1"/>
</dbReference>
<feature type="domain" description="Tyr recombinase" evidence="2">
    <location>
        <begin position="1"/>
        <end position="104"/>
    </location>
</feature>
<dbReference type="RefSeq" id="WP_120026972.1">
    <property type="nucleotide sequence ID" value="NZ_QZFV01000153.1"/>
</dbReference>
<sequence>MHERVTGPPLPHLFQRTIGWRREIIGPRVLYRLLHETLLRAGLTDRAGQPLRYTPQDFRRIFATDAVTGGLPVHIAAKILGHHNLATTHAYLAVFQAELIRSYRAYLNTRRETRPPAEYREPTTQEWTQFQKHFELRKVELGTCGRPYATPCAHEHVCVRCPMLRVAPTQQARLAEIARNLADRIAEAKTNGWLGEVDGLQVSLDHAAQKLASLDRLARTGGRGPVAIGMPVIPSIR</sequence>
<evidence type="ECO:0000313" key="3">
    <source>
        <dbReference type="EMBL" id="RJQ75935.1"/>
    </source>
</evidence>
<dbReference type="Gene3D" id="1.10.443.10">
    <property type="entry name" value="Intergrase catalytic core"/>
    <property type="match status" value="1"/>
</dbReference>
<dbReference type="GO" id="GO:0015074">
    <property type="term" value="P:DNA integration"/>
    <property type="evidence" value="ECO:0007669"/>
    <property type="project" value="InterPro"/>
</dbReference>
<dbReference type="InterPro" id="IPR002104">
    <property type="entry name" value="Integrase_catalytic"/>
</dbReference>
<comment type="caution">
    <text evidence="3">The sequence shown here is derived from an EMBL/GenBank/DDBJ whole genome shotgun (WGS) entry which is preliminary data.</text>
</comment>
<name>A0A419HJH3_9PSEU</name>
<evidence type="ECO:0000259" key="2">
    <source>
        <dbReference type="PROSITE" id="PS51898"/>
    </source>
</evidence>
<accession>A0A419HJH3</accession>
<keyword evidence="1" id="KW-0233">DNA recombination</keyword>
<dbReference type="SUPFAM" id="SSF56349">
    <property type="entry name" value="DNA breaking-rejoining enzymes"/>
    <property type="match status" value="1"/>
</dbReference>
<dbReference type="GO" id="GO:0003677">
    <property type="term" value="F:DNA binding"/>
    <property type="evidence" value="ECO:0007669"/>
    <property type="project" value="InterPro"/>
</dbReference>